<feature type="domain" description="MAGE" evidence="2">
    <location>
        <begin position="69"/>
        <end position="134"/>
    </location>
</feature>
<dbReference type="AlphaFoldDB" id="A0A0C9YWV8"/>
<dbReference type="SMART" id="SM01373">
    <property type="entry name" value="MAGE"/>
    <property type="match status" value="1"/>
</dbReference>
<dbReference type="Pfam" id="PF01454">
    <property type="entry name" value="MAGE"/>
    <property type="match status" value="1"/>
</dbReference>
<dbReference type="PANTHER" id="PTHR11736">
    <property type="entry name" value="MELANOMA-ASSOCIATED ANTIGEN MAGE ANTIGEN"/>
    <property type="match status" value="1"/>
</dbReference>
<keyword evidence="4" id="KW-1185">Reference proteome</keyword>
<proteinExistence type="predicted"/>
<dbReference type="PROSITE" id="PS50838">
    <property type="entry name" value="MAGE"/>
    <property type="match status" value="1"/>
</dbReference>
<dbReference type="PANTHER" id="PTHR11736:SF14">
    <property type="entry name" value="NSE3 HOMOLOG, SMC5-SMC6 COMPLEX COMPONENT"/>
    <property type="match status" value="1"/>
</dbReference>
<sequence>MSRAGPSQSQKSQRGPQPSQYHSQRATRRSRRAQAREDEEEEELEQPEAGDENIEMGPDDGEASGHSELDRKASDLVRLALFMEQKRVPLRREDINKKVLGSNTRQFKAVLEKAQKLLHKTFGMELVELQSRNYREEDIMAGNEEARNATGVKKRVAAAGSKTYILRSVLDSTIIEQAAITDERLFEEQMNDAPDEEADEELPRRYGSIISWSTCDQLASLGILYVVLALILVNGKTMSDADLKANLKRLGLPSNAVIPVNEQAAHKAMPLDAFLGQLTRQGYLDCFRPGDNKAAGGKRGRAPAATQAAAEDTQTYEWRWGNRAHSEVGEQAVANFTAEFMVERSREVITDDDEGQEAGPNRRGRGRDKENTAEKQLELMQKAIERSAGGNLSGIN</sequence>
<gene>
    <name evidence="3" type="ORF">PISMIDRAFT_672269</name>
</gene>
<organism evidence="3 4">
    <name type="scientific">Pisolithus microcarpus 441</name>
    <dbReference type="NCBI Taxonomy" id="765257"/>
    <lineage>
        <taxon>Eukaryota</taxon>
        <taxon>Fungi</taxon>
        <taxon>Dikarya</taxon>
        <taxon>Basidiomycota</taxon>
        <taxon>Agaricomycotina</taxon>
        <taxon>Agaricomycetes</taxon>
        <taxon>Agaricomycetidae</taxon>
        <taxon>Boletales</taxon>
        <taxon>Sclerodermatineae</taxon>
        <taxon>Pisolithaceae</taxon>
        <taxon>Pisolithus</taxon>
    </lineage>
</organism>
<dbReference type="HOGENOM" id="CLU_027982_0_1_1"/>
<evidence type="ECO:0000256" key="1">
    <source>
        <dbReference type="SAM" id="MobiDB-lite"/>
    </source>
</evidence>
<evidence type="ECO:0000259" key="2">
    <source>
        <dbReference type="PROSITE" id="PS50838"/>
    </source>
</evidence>
<protein>
    <recommendedName>
        <fullName evidence="2">MAGE domain-containing protein</fullName>
    </recommendedName>
</protein>
<dbReference type="GO" id="GO:0005634">
    <property type="term" value="C:nucleus"/>
    <property type="evidence" value="ECO:0007669"/>
    <property type="project" value="TreeGrafter"/>
</dbReference>
<accession>A0A0C9YWV8</accession>
<feature type="compositionally biased region" description="Basic and acidic residues" evidence="1">
    <location>
        <begin position="367"/>
        <end position="377"/>
    </location>
</feature>
<dbReference type="Proteomes" id="UP000054018">
    <property type="component" value="Unassembled WGS sequence"/>
</dbReference>
<feature type="compositionally biased region" description="Acidic residues" evidence="1">
    <location>
        <begin position="37"/>
        <end position="62"/>
    </location>
</feature>
<reference evidence="3 4" key="1">
    <citation type="submission" date="2014-04" db="EMBL/GenBank/DDBJ databases">
        <authorList>
            <consortium name="DOE Joint Genome Institute"/>
            <person name="Kuo A."/>
            <person name="Kohler A."/>
            <person name="Costa M.D."/>
            <person name="Nagy L.G."/>
            <person name="Floudas D."/>
            <person name="Copeland A."/>
            <person name="Barry K.W."/>
            <person name="Cichocki N."/>
            <person name="Veneault-Fourrey C."/>
            <person name="LaButti K."/>
            <person name="Lindquist E.A."/>
            <person name="Lipzen A."/>
            <person name="Lundell T."/>
            <person name="Morin E."/>
            <person name="Murat C."/>
            <person name="Sun H."/>
            <person name="Tunlid A."/>
            <person name="Henrissat B."/>
            <person name="Grigoriev I.V."/>
            <person name="Hibbett D.S."/>
            <person name="Martin F."/>
            <person name="Nordberg H.P."/>
            <person name="Cantor M.N."/>
            <person name="Hua S.X."/>
        </authorList>
    </citation>
    <scope>NUCLEOTIDE SEQUENCE [LARGE SCALE GENOMIC DNA]</scope>
    <source>
        <strain evidence="3 4">441</strain>
    </source>
</reference>
<dbReference type="InterPro" id="IPR041899">
    <property type="entry name" value="MAGE_WH2"/>
</dbReference>
<dbReference type="Gene3D" id="1.10.10.1200">
    <property type="entry name" value="MAGE homology domain, winged helix WH1 motif"/>
    <property type="match status" value="1"/>
</dbReference>
<feature type="compositionally biased region" description="Polar residues" evidence="1">
    <location>
        <begin position="1"/>
        <end position="23"/>
    </location>
</feature>
<feature type="region of interest" description="Disordered" evidence="1">
    <location>
        <begin position="346"/>
        <end position="396"/>
    </location>
</feature>
<dbReference type="InterPro" id="IPR002190">
    <property type="entry name" value="MHD_dom"/>
</dbReference>
<dbReference type="STRING" id="765257.A0A0C9YWV8"/>
<dbReference type="GO" id="GO:0006281">
    <property type="term" value="P:DNA repair"/>
    <property type="evidence" value="ECO:0007669"/>
    <property type="project" value="TreeGrafter"/>
</dbReference>
<dbReference type="InterPro" id="IPR037445">
    <property type="entry name" value="MAGE"/>
</dbReference>
<dbReference type="Gene3D" id="1.10.10.1210">
    <property type="entry name" value="MAGE homology domain, winged helix WH2 motif"/>
    <property type="match status" value="1"/>
</dbReference>
<evidence type="ECO:0000313" key="3">
    <source>
        <dbReference type="EMBL" id="KIK29560.1"/>
    </source>
</evidence>
<dbReference type="InterPro" id="IPR041898">
    <property type="entry name" value="MAGE_WH1"/>
</dbReference>
<feature type="region of interest" description="Disordered" evidence="1">
    <location>
        <begin position="1"/>
        <end position="70"/>
    </location>
</feature>
<dbReference type="EMBL" id="KN833689">
    <property type="protein sequence ID" value="KIK29560.1"/>
    <property type="molecule type" value="Genomic_DNA"/>
</dbReference>
<dbReference type="OrthoDB" id="205198at2759"/>
<evidence type="ECO:0000313" key="4">
    <source>
        <dbReference type="Proteomes" id="UP000054018"/>
    </source>
</evidence>
<reference evidence="4" key="2">
    <citation type="submission" date="2015-01" db="EMBL/GenBank/DDBJ databases">
        <title>Evolutionary Origins and Diversification of the Mycorrhizal Mutualists.</title>
        <authorList>
            <consortium name="DOE Joint Genome Institute"/>
            <consortium name="Mycorrhizal Genomics Consortium"/>
            <person name="Kohler A."/>
            <person name="Kuo A."/>
            <person name="Nagy L.G."/>
            <person name="Floudas D."/>
            <person name="Copeland A."/>
            <person name="Barry K.W."/>
            <person name="Cichocki N."/>
            <person name="Veneault-Fourrey C."/>
            <person name="LaButti K."/>
            <person name="Lindquist E.A."/>
            <person name="Lipzen A."/>
            <person name="Lundell T."/>
            <person name="Morin E."/>
            <person name="Murat C."/>
            <person name="Riley R."/>
            <person name="Ohm R."/>
            <person name="Sun H."/>
            <person name="Tunlid A."/>
            <person name="Henrissat B."/>
            <person name="Grigoriev I.V."/>
            <person name="Hibbett D.S."/>
            <person name="Martin F."/>
        </authorList>
    </citation>
    <scope>NUCLEOTIDE SEQUENCE [LARGE SCALE GENOMIC DNA]</scope>
    <source>
        <strain evidence="4">441</strain>
    </source>
</reference>
<name>A0A0C9YWV8_9AGAM</name>